<gene>
    <name evidence="3" type="ORF">ERICIII_04891</name>
</gene>
<sequence precursor="true">MNLAYLRKKSILWVMAFVLLFSSIGSVNAASNPEVGKEYQTLEDVFSAIESLPDSVIAEGENAIVDWLNKNSNMHVGQQGDFATFGLIGCVSAIGTALFTNLIPFAKIAKIKAAIKAAGGATTFVKTLMSAYKAAKNAGKATWDAVKIAVSKAGEKAGPEATRALIELFNVGNVYSACFE</sequence>
<keyword evidence="1" id="KW-0472">Membrane</keyword>
<evidence type="ECO:0000256" key="1">
    <source>
        <dbReference type="SAM" id="Phobius"/>
    </source>
</evidence>
<dbReference type="RefSeq" id="WP_104932899.1">
    <property type="nucleotide sequence ID" value="NZ_CP019656.1"/>
</dbReference>
<dbReference type="EMBL" id="CP019656">
    <property type="protein sequence ID" value="AVF28893.1"/>
    <property type="molecule type" value="Genomic_DNA"/>
</dbReference>
<keyword evidence="1" id="KW-0812">Transmembrane</keyword>
<reference evidence="4" key="1">
    <citation type="submission" date="2017-02" db="EMBL/GenBank/DDBJ databases">
        <title>Delineation of Paenibacillus larvae strains originating from foulbrood outbreaks.</title>
        <authorList>
            <person name="Beims H."/>
            <person name="Bunk B."/>
            <person name="Sproeer C."/>
            <person name="Mohr K.I."/>
            <person name="Pradella S."/>
            <person name="Guenther G."/>
            <person name="Rohde M."/>
            <person name="von der Ohe W."/>
            <person name="Steinert M."/>
        </authorList>
    </citation>
    <scope>NUCLEOTIDE SEQUENCE [LARGE SCALE GENOMIC DNA]</scope>
    <source>
        <strain evidence="4">Eric_III</strain>
        <plasmid evidence="4">Plasmid unnamed1</plasmid>
    </source>
</reference>
<feature type="transmembrane region" description="Helical" evidence="1">
    <location>
        <begin position="82"/>
        <end position="103"/>
    </location>
</feature>
<dbReference type="AlphaFoldDB" id="A0A2L1U7K1"/>
<organism evidence="3 4">
    <name type="scientific">Paenibacillus larvae subsp. larvae</name>
    <dbReference type="NCBI Taxonomy" id="147375"/>
    <lineage>
        <taxon>Bacteria</taxon>
        <taxon>Bacillati</taxon>
        <taxon>Bacillota</taxon>
        <taxon>Bacilli</taxon>
        <taxon>Bacillales</taxon>
        <taxon>Paenibacillaceae</taxon>
        <taxon>Paenibacillus</taxon>
    </lineage>
</organism>
<dbReference type="Proteomes" id="UP000239833">
    <property type="component" value="Plasmid unnamed1"/>
</dbReference>
<name>A0A2L1U7K1_9BACL</name>
<protein>
    <submittedName>
        <fullName evidence="3">Uncharacterized protein</fullName>
    </submittedName>
</protein>
<proteinExistence type="predicted"/>
<keyword evidence="1" id="KW-1133">Transmembrane helix</keyword>
<accession>A0A2L1U7K1</accession>
<evidence type="ECO:0000256" key="2">
    <source>
        <dbReference type="SAM" id="SignalP"/>
    </source>
</evidence>
<keyword evidence="3" id="KW-0614">Plasmid</keyword>
<evidence type="ECO:0000313" key="4">
    <source>
        <dbReference type="Proteomes" id="UP000239833"/>
    </source>
</evidence>
<feature type="chain" id="PRO_5014688552" evidence="2">
    <location>
        <begin position="30"/>
        <end position="180"/>
    </location>
</feature>
<feature type="signal peptide" evidence="2">
    <location>
        <begin position="1"/>
        <end position="29"/>
    </location>
</feature>
<keyword evidence="2" id="KW-0732">Signal</keyword>
<evidence type="ECO:0000313" key="3">
    <source>
        <dbReference type="EMBL" id="AVF28893.1"/>
    </source>
</evidence>
<geneLocation type="plasmid" evidence="3">
    <name>unnamed1</name>
</geneLocation>